<keyword evidence="3" id="KW-1185">Reference proteome</keyword>
<proteinExistence type="predicted"/>
<dbReference type="Proteomes" id="UP000002173">
    <property type="component" value="Unassembled WGS sequence"/>
</dbReference>
<evidence type="ECO:0000256" key="1">
    <source>
        <dbReference type="SAM" id="Phobius"/>
    </source>
</evidence>
<dbReference type="InParanoid" id="A7AWM5"/>
<dbReference type="RefSeq" id="XP_001609021.1">
    <property type="nucleotide sequence ID" value="XM_001608971.1"/>
</dbReference>
<organism evidence="2 3">
    <name type="scientific">Babesia bovis</name>
    <dbReference type="NCBI Taxonomy" id="5865"/>
    <lineage>
        <taxon>Eukaryota</taxon>
        <taxon>Sar</taxon>
        <taxon>Alveolata</taxon>
        <taxon>Apicomplexa</taxon>
        <taxon>Aconoidasida</taxon>
        <taxon>Piroplasmida</taxon>
        <taxon>Babesiidae</taxon>
        <taxon>Babesia</taxon>
    </lineage>
</organism>
<dbReference type="AlphaFoldDB" id="A7AWM5"/>
<reference evidence="3" key="2">
    <citation type="journal article" date="2020" name="Data Brief">
        <title>Transcriptome dataset of Babesia bovis life stages within vertebrate and invertebrate hosts.</title>
        <authorList>
            <person name="Ueti M.W."/>
            <person name="Johnson W.C."/>
            <person name="Kappmeyer L.S."/>
            <person name="Herndon D.R."/>
            <person name="Mousel M.R."/>
            <person name="Reif K.E."/>
            <person name="Taus N.S."/>
            <person name="Ifeonu O.O."/>
            <person name="Silva J.C."/>
            <person name="Suarez C.E."/>
            <person name="Brayton K.A."/>
        </authorList>
    </citation>
    <scope>NUCLEOTIDE SEQUENCE [LARGE SCALE GENOMIC DNA]</scope>
</reference>
<reference evidence="2 3" key="1">
    <citation type="journal article" date="2007" name="PLoS Pathog.">
        <title>Genome sequence of Babesia bovis and comparative analysis of apicomplexan hemoprotozoa.</title>
        <authorList>
            <person name="Brayton K.A."/>
            <person name="Lau A.O.T."/>
            <person name="Herndon D.R."/>
            <person name="Hannick L."/>
            <person name="Kappmeyer L.S."/>
            <person name="Berens S.J."/>
            <person name="Bidwell S.L."/>
            <person name="Brown W.C."/>
            <person name="Crabtree J."/>
            <person name="Fadrosh D."/>
            <person name="Feldblum T."/>
            <person name="Forberger H.A."/>
            <person name="Haas B.J."/>
            <person name="Howell J.M."/>
            <person name="Khouri H."/>
            <person name="Koo H."/>
            <person name="Mann D.J."/>
            <person name="Norimine J."/>
            <person name="Paulsen I.T."/>
            <person name="Radune D."/>
            <person name="Ren Q."/>
            <person name="Smith R.K. Jr."/>
            <person name="Suarez C.E."/>
            <person name="White O."/>
            <person name="Wortman J.R."/>
            <person name="Knowles D.P. Jr."/>
            <person name="McElwain T.F."/>
            <person name="Nene V.M."/>
        </authorList>
    </citation>
    <scope>NUCLEOTIDE SEQUENCE [LARGE SCALE GENOMIC DNA]</scope>
    <source>
        <strain evidence="2">T2Bo</strain>
    </source>
</reference>
<dbReference type="VEuPathDB" id="PiroplasmaDB:BBOV_I003710"/>
<evidence type="ECO:0000313" key="3">
    <source>
        <dbReference type="Proteomes" id="UP000002173"/>
    </source>
</evidence>
<sequence length="92" mass="10475">MLNFGARSILNARRGVYYIPASARTVSHYVKHDCEGRGFRKLLGPFWVYTTPVFLTNFAYIGFFFTLLMYPLDSKLYNVRGVKAALDAKIAS</sequence>
<feature type="transmembrane region" description="Helical" evidence="1">
    <location>
        <begin position="46"/>
        <end position="70"/>
    </location>
</feature>
<dbReference type="OMA" id="LGPFWVY"/>
<keyword evidence="1" id="KW-0812">Transmembrane</keyword>
<dbReference type="EMBL" id="AAXT01000005">
    <property type="protein sequence ID" value="EDO05453.1"/>
    <property type="molecule type" value="Genomic_DNA"/>
</dbReference>
<dbReference type="eggNOG" id="ENOG502QWV6">
    <property type="taxonomic scope" value="Eukaryota"/>
</dbReference>
<dbReference type="GeneID" id="5477237"/>
<evidence type="ECO:0000313" key="2">
    <source>
        <dbReference type="EMBL" id="EDO05453.1"/>
    </source>
</evidence>
<keyword evidence="1" id="KW-0472">Membrane</keyword>
<gene>
    <name evidence="2" type="ORF">BBOV_I003710</name>
</gene>
<reference evidence="3" key="3">
    <citation type="journal article" date="2021" name="Int. J. Parasitol.">
        <title>Comparative analysis of gene expression between Babesia bovis blood stages and kinetes allowed by improved genome annotation.</title>
        <authorList>
            <person name="Ueti M.W."/>
            <person name="Johnson W.C."/>
            <person name="Kappmeyer L.S."/>
            <person name="Herndon D.R."/>
            <person name="Mousel M.R."/>
            <person name="Reif K.E."/>
            <person name="Taus N.S."/>
            <person name="Ifeonu O.O."/>
            <person name="Silva J.C."/>
            <person name="Suarez C.E."/>
            <person name="Brayton K.A."/>
        </authorList>
    </citation>
    <scope>NUCLEOTIDE SEQUENCE [LARGE SCALE GENOMIC DNA]</scope>
</reference>
<comment type="caution">
    <text evidence="2">The sequence shown here is derived from an EMBL/GenBank/DDBJ whole genome shotgun (WGS) entry which is preliminary data.</text>
</comment>
<keyword evidence="1" id="KW-1133">Transmembrane helix</keyword>
<accession>A7AWM5</accession>
<dbReference type="KEGG" id="bbo:BBOV_I003710"/>
<name>A7AWM5_BABBO</name>
<protein>
    <submittedName>
        <fullName evidence="2">Uncharacterized protein</fullName>
    </submittedName>
</protein>